<dbReference type="InterPro" id="IPR001584">
    <property type="entry name" value="Integrase_cat-core"/>
</dbReference>
<dbReference type="CDD" id="cd09274">
    <property type="entry name" value="RNase_HI_RT_Ty3"/>
    <property type="match status" value="1"/>
</dbReference>
<dbReference type="GO" id="GO:0003964">
    <property type="term" value="F:RNA-directed DNA polymerase activity"/>
    <property type="evidence" value="ECO:0007669"/>
    <property type="project" value="UniProtKB-KW"/>
</dbReference>
<dbReference type="InterPro" id="IPR043502">
    <property type="entry name" value="DNA/RNA_pol_sf"/>
</dbReference>
<evidence type="ECO:0000256" key="6">
    <source>
        <dbReference type="ARBA" id="ARBA00022918"/>
    </source>
</evidence>
<dbReference type="GO" id="GO:0015074">
    <property type="term" value="P:DNA integration"/>
    <property type="evidence" value="ECO:0007669"/>
    <property type="project" value="InterPro"/>
</dbReference>
<dbReference type="PANTHER" id="PTHR34072:SF56">
    <property type="entry name" value="REVERSE TRANSCRIPTASE_RETROTRANSPOSON-DERIVED PROTEIN RNASE H-LIKE DOMAIN-CONTAINING PROTEIN"/>
    <property type="match status" value="1"/>
</dbReference>
<feature type="compositionally biased region" description="Basic residues" evidence="7">
    <location>
        <begin position="1"/>
        <end position="23"/>
    </location>
</feature>
<dbReference type="SUPFAM" id="SSF53098">
    <property type="entry name" value="Ribonuclease H-like"/>
    <property type="match status" value="1"/>
</dbReference>
<keyword evidence="6 9" id="KW-0695">RNA-directed DNA polymerase</keyword>
<sequence>MAGPGRIHKKKRRRKYKTLRKSRSGTGTLQGMSAGQTQEPTVAVETLNVLARACAGYQYKKMELENPPTDTSELTSLPGISWKRFAKDLDVLPDEIPADLPQDKGTQHEIDLVSGTKLCLTRQWPLLREQVKTIDDFFESPVNEKTDVEMHKEHLRELLGLMRKYKLYANLTKCIFVCDASDVAIGSALMQLDHDGRDRVVYYQSRQLKPDKRNYPVHAKELLAIKYALAKFRMYLLGNTPFVVYTDHASLRTALKFPQISQRMARWLSFFAEYNFRVEYKPGRLNVVADALSRRPDNAVKTADVNRIYVARTYTPSSLLDEVKAAYAHDTDAKQLIEFLSAPSDKAHDNADRIVVLNDPDLRSRIMYEYHDVPMAGHPGREKTYSLLTRDFYWNHLYKWVRKRKTGIVVVVDRFSKMVHLAAVAAEVTSVQTARLFVDMVFKHHEVFTLLGTQFSMSTADHPQTDEQTERVSRVVLVDLLKSYAQSFHNWSDYLPMAEFAINNAVHASTGHTPFFVNAIRHLRRPSTLGAVASSLKREPAHDKATYPEKLHAQAGPVAITHEVSVPGTDTPKCHAQSGTDANTSGGSVQGTDADKANELDPGFSSQAMDFVQERQAVVRFVQDEIAASANKQKLNADNVSRVSGFGASKLAPRFIGPFTVAERHGSAYTLELPSDMRLHPTFYVGRLKPYVQHESSSRDDSPTTTRGATSASPQASSPSPGEGELVPTPQHGCLRWSERLRPRRPSARSDSASAQ</sequence>
<dbReference type="PROSITE" id="PS50994">
    <property type="entry name" value="INTEGRASE"/>
    <property type="match status" value="1"/>
</dbReference>
<evidence type="ECO:0000313" key="9">
    <source>
        <dbReference type="EMBL" id="OWZ10678.1"/>
    </source>
</evidence>
<comment type="caution">
    <text evidence="9">The sequence shown here is derived from an EMBL/GenBank/DDBJ whole genome shotgun (WGS) entry which is preliminary data.</text>
</comment>
<evidence type="ECO:0000256" key="7">
    <source>
        <dbReference type="SAM" id="MobiDB-lite"/>
    </source>
</evidence>
<accession>A0A225W0I6</accession>
<dbReference type="GO" id="GO:0004519">
    <property type="term" value="F:endonuclease activity"/>
    <property type="evidence" value="ECO:0007669"/>
    <property type="project" value="UniProtKB-KW"/>
</dbReference>
<feature type="region of interest" description="Disordered" evidence="7">
    <location>
        <begin position="1"/>
        <end position="38"/>
    </location>
</feature>
<evidence type="ECO:0000256" key="4">
    <source>
        <dbReference type="ARBA" id="ARBA00022759"/>
    </source>
</evidence>
<feature type="region of interest" description="Disordered" evidence="7">
    <location>
        <begin position="694"/>
        <end position="756"/>
    </location>
</feature>
<reference evidence="10" key="1">
    <citation type="submission" date="2017-03" db="EMBL/GenBank/DDBJ databases">
        <title>Phytopthora megakarya and P. palmivora, two closely related causual agents of cacao black pod achieved similar genome size and gene model numbers by different mechanisms.</title>
        <authorList>
            <person name="Ali S."/>
            <person name="Shao J."/>
            <person name="Larry D.J."/>
            <person name="Kronmiller B."/>
            <person name="Shen D."/>
            <person name="Strem M.D."/>
            <person name="Melnick R.L."/>
            <person name="Guiltinan M.J."/>
            <person name="Tyler B.M."/>
            <person name="Meinhardt L.W."/>
            <person name="Bailey B.A."/>
        </authorList>
    </citation>
    <scope>NUCLEOTIDE SEQUENCE [LARGE SCALE GENOMIC DNA]</scope>
    <source>
        <strain evidence="10">zdho120</strain>
    </source>
</reference>
<dbReference type="PANTHER" id="PTHR34072">
    <property type="entry name" value="ENZYMATIC POLYPROTEIN-RELATED"/>
    <property type="match status" value="1"/>
</dbReference>
<dbReference type="InterPro" id="IPR056924">
    <property type="entry name" value="SH3_Tf2-1"/>
</dbReference>
<keyword evidence="10" id="KW-1185">Reference proteome</keyword>
<feature type="region of interest" description="Disordered" evidence="7">
    <location>
        <begin position="534"/>
        <end position="603"/>
    </location>
</feature>
<dbReference type="Pfam" id="PF17921">
    <property type="entry name" value="Integrase_H2C2"/>
    <property type="match status" value="1"/>
</dbReference>
<dbReference type="Gene3D" id="1.10.340.70">
    <property type="match status" value="1"/>
</dbReference>
<proteinExistence type="predicted"/>
<evidence type="ECO:0000256" key="5">
    <source>
        <dbReference type="ARBA" id="ARBA00022801"/>
    </source>
</evidence>
<evidence type="ECO:0000256" key="2">
    <source>
        <dbReference type="ARBA" id="ARBA00022695"/>
    </source>
</evidence>
<dbReference type="InterPro" id="IPR041588">
    <property type="entry name" value="Integrase_H2C2"/>
</dbReference>
<keyword evidence="2" id="KW-0548">Nucleotidyltransferase</keyword>
<evidence type="ECO:0000256" key="3">
    <source>
        <dbReference type="ARBA" id="ARBA00022722"/>
    </source>
</evidence>
<keyword evidence="1" id="KW-0808">Transferase</keyword>
<dbReference type="InterPro" id="IPR012337">
    <property type="entry name" value="RNaseH-like_sf"/>
</dbReference>
<feature type="compositionally biased region" description="Low complexity" evidence="7">
    <location>
        <begin position="703"/>
        <end position="721"/>
    </location>
</feature>
<dbReference type="Proteomes" id="UP000198211">
    <property type="component" value="Unassembled WGS sequence"/>
</dbReference>
<evidence type="ECO:0000256" key="1">
    <source>
        <dbReference type="ARBA" id="ARBA00022679"/>
    </source>
</evidence>
<evidence type="ECO:0000259" key="8">
    <source>
        <dbReference type="PROSITE" id="PS50994"/>
    </source>
</evidence>
<dbReference type="GO" id="GO:0003676">
    <property type="term" value="F:nucleic acid binding"/>
    <property type="evidence" value="ECO:0007669"/>
    <property type="project" value="InterPro"/>
</dbReference>
<dbReference type="AlphaFoldDB" id="A0A225W0I6"/>
<feature type="compositionally biased region" description="Basic and acidic residues" evidence="7">
    <location>
        <begin position="536"/>
        <end position="552"/>
    </location>
</feature>
<feature type="domain" description="Integrase catalytic" evidence="8">
    <location>
        <begin position="356"/>
        <end position="522"/>
    </location>
</feature>
<name>A0A225W0I6_9STRA</name>
<evidence type="ECO:0000313" key="10">
    <source>
        <dbReference type="Proteomes" id="UP000198211"/>
    </source>
</evidence>
<protein>
    <submittedName>
        <fullName evidence="9">Reverse transcriptase</fullName>
    </submittedName>
</protein>
<keyword evidence="3" id="KW-0540">Nuclease</keyword>
<keyword evidence="5" id="KW-0378">Hydrolase</keyword>
<dbReference type="SUPFAM" id="SSF56672">
    <property type="entry name" value="DNA/RNA polymerases"/>
    <property type="match status" value="1"/>
</dbReference>
<dbReference type="GO" id="GO:0016787">
    <property type="term" value="F:hydrolase activity"/>
    <property type="evidence" value="ECO:0007669"/>
    <property type="project" value="UniProtKB-KW"/>
</dbReference>
<dbReference type="InterPro" id="IPR041373">
    <property type="entry name" value="RT_RNaseH"/>
</dbReference>
<keyword evidence="4" id="KW-0255">Endonuclease</keyword>
<organism evidence="9 10">
    <name type="scientific">Phytophthora megakarya</name>
    <dbReference type="NCBI Taxonomy" id="4795"/>
    <lineage>
        <taxon>Eukaryota</taxon>
        <taxon>Sar</taxon>
        <taxon>Stramenopiles</taxon>
        <taxon>Oomycota</taxon>
        <taxon>Peronosporomycetes</taxon>
        <taxon>Peronosporales</taxon>
        <taxon>Peronosporaceae</taxon>
        <taxon>Phytophthora</taxon>
    </lineage>
</organism>
<dbReference type="Pfam" id="PF17917">
    <property type="entry name" value="RT_RNaseH"/>
    <property type="match status" value="1"/>
</dbReference>
<gene>
    <name evidence="9" type="ORF">PHMEG_00016431</name>
</gene>
<dbReference type="EMBL" id="NBNE01002371">
    <property type="protein sequence ID" value="OWZ10678.1"/>
    <property type="molecule type" value="Genomic_DNA"/>
</dbReference>
<feature type="compositionally biased region" description="Polar residues" evidence="7">
    <location>
        <begin position="577"/>
        <end position="591"/>
    </location>
</feature>
<dbReference type="Pfam" id="PF24626">
    <property type="entry name" value="SH3_Tf2-1"/>
    <property type="match status" value="1"/>
</dbReference>
<feature type="compositionally biased region" description="Polar residues" evidence="7">
    <location>
        <begin position="24"/>
        <end position="38"/>
    </location>
</feature>
<dbReference type="InterPro" id="IPR036397">
    <property type="entry name" value="RNaseH_sf"/>
</dbReference>
<dbReference type="OrthoDB" id="116078at2759"/>
<dbReference type="Gene3D" id="3.30.420.10">
    <property type="entry name" value="Ribonuclease H-like superfamily/Ribonuclease H"/>
    <property type="match status" value="1"/>
</dbReference>